<dbReference type="GO" id="GO:0006950">
    <property type="term" value="P:response to stress"/>
    <property type="evidence" value="ECO:0000318"/>
    <property type="project" value="GO_Central"/>
</dbReference>
<evidence type="ECO:0000313" key="4">
    <source>
        <dbReference type="Proteomes" id="UP000002051"/>
    </source>
</evidence>
<keyword evidence="4" id="KW-1185">Reference proteome</keyword>
<dbReference type="PaxDb" id="3880-AES85514"/>
<dbReference type="HOGENOM" id="CLU_1317158_0_0_1"/>
<name>G8A226_MEDTR</name>
<dbReference type="Proteomes" id="UP000002051">
    <property type="component" value="Unassembled WGS sequence"/>
</dbReference>
<protein>
    <submittedName>
        <fullName evidence="2 3">Uncharacterized protein</fullName>
    </submittedName>
</protein>
<feature type="region of interest" description="Disordered" evidence="1">
    <location>
        <begin position="170"/>
        <end position="209"/>
    </location>
</feature>
<dbReference type="AlphaFoldDB" id="G8A226"/>
<reference evidence="2 4" key="1">
    <citation type="journal article" date="2011" name="Nature">
        <title>The Medicago genome provides insight into the evolution of rhizobial symbioses.</title>
        <authorList>
            <person name="Young N.D."/>
            <person name="Debelle F."/>
            <person name="Oldroyd G.E."/>
            <person name="Geurts R."/>
            <person name="Cannon S.B."/>
            <person name="Udvardi M.K."/>
            <person name="Benedito V.A."/>
            <person name="Mayer K.F."/>
            <person name="Gouzy J."/>
            <person name="Schoof H."/>
            <person name="Van de Peer Y."/>
            <person name="Proost S."/>
            <person name="Cook D.R."/>
            <person name="Meyers B.C."/>
            <person name="Spannagl M."/>
            <person name="Cheung F."/>
            <person name="De Mita S."/>
            <person name="Krishnakumar V."/>
            <person name="Gundlach H."/>
            <person name="Zhou S."/>
            <person name="Mudge J."/>
            <person name="Bharti A.K."/>
            <person name="Murray J.D."/>
            <person name="Naoumkina M.A."/>
            <person name="Rosen B."/>
            <person name="Silverstein K.A."/>
            <person name="Tang H."/>
            <person name="Rombauts S."/>
            <person name="Zhao P.X."/>
            <person name="Zhou P."/>
            <person name="Barbe V."/>
            <person name="Bardou P."/>
            <person name="Bechner M."/>
            <person name="Bellec A."/>
            <person name="Berger A."/>
            <person name="Berges H."/>
            <person name="Bidwell S."/>
            <person name="Bisseling T."/>
            <person name="Choisne N."/>
            <person name="Couloux A."/>
            <person name="Denny R."/>
            <person name="Deshpande S."/>
            <person name="Dai X."/>
            <person name="Doyle J.J."/>
            <person name="Dudez A.M."/>
            <person name="Farmer A.D."/>
            <person name="Fouteau S."/>
            <person name="Franken C."/>
            <person name="Gibelin C."/>
            <person name="Gish J."/>
            <person name="Goldstein S."/>
            <person name="Gonzalez A.J."/>
            <person name="Green P.J."/>
            <person name="Hallab A."/>
            <person name="Hartog M."/>
            <person name="Hua A."/>
            <person name="Humphray S.J."/>
            <person name="Jeong D.H."/>
            <person name="Jing Y."/>
            <person name="Jocker A."/>
            <person name="Kenton S.M."/>
            <person name="Kim D.J."/>
            <person name="Klee K."/>
            <person name="Lai H."/>
            <person name="Lang C."/>
            <person name="Lin S."/>
            <person name="Macmil S.L."/>
            <person name="Magdelenat G."/>
            <person name="Matthews L."/>
            <person name="McCorrison J."/>
            <person name="Monaghan E.L."/>
            <person name="Mun J.H."/>
            <person name="Najar F.Z."/>
            <person name="Nicholson C."/>
            <person name="Noirot C."/>
            <person name="O'Bleness M."/>
            <person name="Paule C.R."/>
            <person name="Poulain J."/>
            <person name="Prion F."/>
            <person name="Qin B."/>
            <person name="Qu C."/>
            <person name="Retzel E.F."/>
            <person name="Riddle C."/>
            <person name="Sallet E."/>
            <person name="Samain S."/>
            <person name="Samson N."/>
            <person name="Sanders I."/>
            <person name="Saurat O."/>
            <person name="Scarpelli C."/>
            <person name="Schiex T."/>
            <person name="Segurens B."/>
            <person name="Severin A.J."/>
            <person name="Sherrier D.J."/>
            <person name="Shi R."/>
            <person name="Sims S."/>
            <person name="Singer S.R."/>
            <person name="Sinharoy S."/>
            <person name="Sterck L."/>
            <person name="Viollet A."/>
            <person name="Wang B.B."/>
            <person name="Wang K."/>
            <person name="Wang M."/>
            <person name="Wang X."/>
            <person name="Warfsmann J."/>
            <person name="Weissenbach J."/>
            <person name="White D.D."/>
            <person name="White J.D."/>
            <person name="Wiley G.B."/>
            <person name="Wincker P."/>
            <person name="Xing Y."/>
            <person name="Yang L."/>
            <person name="Yao Z."/>
            <person name="Ying F."/>
            <person name="Zhai J."/>
            <person name="Zhou L."/>
            <person name="Zuber A."/>
            <person name="Denarie J."/>
            <person name="Dixon R.A."/>
            <person name="May G.D."/>
            <person name="Schwartz D.C."/>
            <person name="Rogers J."/>
            <person name="Quetier F."/>
            <person name="Town C.D."/>
            <person name="Roe B.A."/>
        </authorList>
    </citation>
    <scope>NUCLEOTIDE SEQUENCE [LARGE SCALE GENOMIC DNA]</scope>
    <source>
        <strain evidence="2">A17</strain>
        <strain evidence="3 4">cv. Jemalong A17</strain>
    </source>
</reference>
<dbReference type="EnsemblPlants" id="KEH43705">
    <property type="protein sequence ID" value="KEH43705"/>
    <property type="gene ID" value="MTR_1g100607"/>
</dbReference>
<organism evidence="3">
    <name type="scientific">Medicago truncatula</name>
    <name type="common">Barrel medic</name>
    <name type="synonym">Medicago tribuloides</name>
    <dbReference type="NCBI Taxonomy" id="3880"/>
    <lineage>
        <taxon>Eukaryota</taxon>
        <taxon>Viridiplantae</taxon>
        <taxon>Streptophyta</taxon>
        <taxon>Embryophyta</taxon>
        <taxon>Tracheophyta</taxon>
        <taxon>Spermatophyta</taxon>
        <taxon>Magnoliopsida</taxon>
        <taxon>eudicotyledons</taxon>
        <taxon>Gunneridae</taxon>
        <taxon>Pentapetalae</taxon>
        <taxon>rosids</taxon>
        <taxon>fabids</taxon>
        <taxon>Fabales</taxon>
        <taxon>Fabaceae</taxon>
        <taxon>Papilionoideae</taxon>
        <taxon>50 kb inversion clade</taxon>
        <taxon>NPAAA clade</taxon>
        <taxon>Hologalegina</taxon>
        <taxon>IRL clade</taxon>
        <taxon>Trifolieae</taxon>
        <taxon>Medicago</taxon>
    </lineage>
</organism>
<evidence type="ECO:0000313" key="3">
    <source>
        <dbReference type="EnsemblPlants" id="KEH43705"/>
    </source>
</evidence>
<evidence type="ECO:0000256" key="1">
    <source>
        <dbReference type="SAM" id="MobiDB-lite"/>
    </source>
</evidence>
<evidence type="ECO:0000313" key="2">
    <source>
        <dbReference type="EMBL" id="KEH43705.1"/>
    </source>
</evidence>
<accession>G8A226</accession>
<sequence length="209" mass="23819">MVYYMEVWQSVKNGSFMLIVENERIDLDKSEDNRQMLRLRQYRMTGRHATFSSLLLDSINITVYPTINLQRRCGIPCKSMSINILTQEYDNEGTETKNRDKGATVKDYLVILEALHEGKDEPLTKEDGILASEDEKSKKVFEESNVTSPRKGMVDRVKNYYGSWFAKPEENQSQQGVGIGEDLSKNKDSVAEVEQAEAGIGVDEGRIHE</sequence>
<gene>
    <name evidence="2" type="ordered locus">MTR_1g100607</name>
</gene>
<reference evidence="2 4" key="2">
    <citation type="journal article" date="2014" name="BMC Genomics">
        <title>An improved genome release (version Mt4.0) for the model legume Medicago truncatula.</title>
        <authorList>
            <person name="Tang H."/>
            <person name="Krishnakumar V."/>
            <person name="Bidwell S."/>
            <person name="Rosen B."/>
            <person name="Chan A."/>
            <person name="Zhou S."/>
            <person name="Gentzbittel L."/>
            <person name="Childs K.L."/>
            <person name="Yandell M."/>
            <person name="Gundlach H."/>
            <person name="Mayer K.F."/>
            <person name="Schwartz D.C."/>
            <person name="Town C.D."/>
        </authorList>
    </citation>
    <scope>GENOME REANNOTATION</scope>
    <source>
        <strain evidence="2">A17</strain>
        <strain evidence="3 4">cv. Jemalong A17</strain>
    </source>
</reference>
<dbReference type="EMBL" id="CM001217">
    <property type="protein sequence ID" value="KEH43705.1"/>
    <property type="molecule type" value="Genomic_DNA"/>
</dbReference>
<reference evidence="3" key="3">
    <citation type="submission" date="2015-04" db="UniProtKB">
        <authorList>
            <consortium name="EnsemblPlants"/>
        </authorList>
    </citation>
    <scope>IDENTIFICATION</scope>
    <source>
        <strain evidence="3">cv. Jemalong A17</strain>
    </source>
</reference>
<proteinExistence type="predicted"/>